<dbReference type="RefSeq" id="WP_096619451.1">
    <property type="nucleotide sequence ID" value="NZ_CP020660.1"/>
</dbReference>
<evidence type="ECO:0000259" key="1">
    <source>
        <dbReference type="Pfam" id="PF13737"/>
    </source>
</evidence>
<evidence type="ECO:0000313" key="3">
    <source>
        <dbReference type="Proteomes" id="UP000218160"/>
    </source>
</evidence>
<accession>A0A291BAF0</accession>
<dbReference type="OrthoDB" id="5924443at2"/>
<protein>
    <submittedName>
        <fullName evidence="2">Mobile element protein</fullName>
    </submittedName>
</protein>
<keyword evidence="3" id="KW-1185">Reference proteome</keyword>
<gene>
    <name evidence="2" type="ORF">BTN50_1491</name>
</gene>
<evidence type="ECO:0000313" key="2">
    <source>
        <dbReference type="EMBL" id="ATF09965.1"/>
    </source>
</evidence>
<name>A0A291BAF0_9GAMM</name>
<sequence>MFSMPLISLQGFINFVFKLTRFSLLCSHYLCISKQTKTVNV</sequence>
<dbReference type="AlphaFoldDB" id="A0A291BAF0"/>
<feature type="domain" description="Transposase DDE" evidence="1">
    <location>
        <begin position="1"/>
        <end position="41"/>
    </location>
</feature>
<proteinExistence type="predicted"/>
<dbReference type="Proteomes" id="UP000218160">
    <property type="component" value="Chromosome 1"/>
</dbReference>
<dbReference type="KEGG" id="elux:BTN50_1491"/>
<dbReference type="EMBL" id="CP020660">
    <property type="protein sequence ID" value="ATF09965.1"/>
    <property type="molecule type" value="Genomic_DNA"/>
</dbReference>
<dbReference type="Pfam" id="PF13737">
    <property type="entry name" value="DDE_Tnp_1_5"/>
    <property type="match status" value="1"/>
</dbReference>
<organism evidence="2 3">
    <name type="scientific">Candidatus Enterovibrio altilux</name>
    <dbReference type="NCBI Taxonomy" id="1927128"/>
    <lineage>
        <taxon>Bacteria</taxon>
        <taxon>Pseudomonadati</taxon>
        <taxon>Pseudomonadota</taxon>
        <taxon>Gammaproteobacteria</taxon>
        <taxon>Vibrionales</taxon>
        <taxon>Vibrionaceae</taxon>
        <taxon>Enterovibrio</taxon>
    </lineage>
</organism>
<reference evidence="3" key="1">
    <citation type="submission" date="2017-04" db="EMBL/GenBank/DDBJ databases">
        <title>Genome evolution of the luminous symbionts of deep sea anglerfish.</title>
        <authorList>
            <person name="Hendry T.A."/>
        </authorList>
    </citation>
    <scope>NUCLEOTIDE SEQUENCE [LARGE SCALE GENOMIC DNA]</scope>
</reference>
<dbReference type="InterPro" id="IPR025668">
    <property type="entry name" value="Tnp_DDE_dom"/>
</dbReference>